<name>A0A829Q324_9MYCO</name>
<dbReference type="CDD" id="cd00093">
    <property type="entry name" value="HTH_XRE"/>
    <property type="match status" value="1"/>
</dbReference>
<evidence type="ECO:0000259" key="2">
    <source>
        <dbReference type="PROSITE" id="PS50943"/>
    </source>
</evidence>
<dbReference type="EMBL" id="JAOF01000001">
    <property type="protein sequence ID" value="EUA46714.1"/>
    <property type="molecule type" value="Genomic_DNA"/>
</dbReference>
<proteinExistence type="predicted"/>
<dbReference type="SUPFAM" id="SSF47413">
    <property type="entry name" value="lambda repressor-like DNA-binding domains"/>
    <property type="match status" value="1"/>
</dbReference>
<dbReference type="InterPro" id="IPR052345">
    <property type="entry name" value="Rad_response_metalloprotease"/>
</dbReference>
<feature type="region of interest" description="Disordered" evidence="1">
    <location>
        <begin position="118"/>
        <end position="138"/>
    </location>
</feature>
<comment type="caution">
    <text evidence="3">The sequence shown here is derived from an EMBL/GenBank/DDBJ whole genome shotgun (WGS) entry which is preliminary data.</text>
</comment>
<evidence type="ECO:0000256" key="1">
    <source>
        <dbReference type="SAM" id="MobiDB-lite"/>
    </source>
</evidence>
<dbReference type="SMART" id="SM00530">
    <property type="entry name" value="HTH_XRE"/>
    <property type="match status" value="1"/>
</dbReference>
<dbReference type="PROSITE" id="PS50943">
    <property type="entry name" value="HTH_CROC1"/>
    <property type="match status" value="1"/>
</dbReference>
<dbReference type="PANTHER" id="PTHR43236:SF1">
    <property type="entry name" value="BLL7220 PROTEIN"/>
    <property type="match status" value="1"/>
</dbReference>
<dbReference type="InterPro" id="IPR001387">
    <property type="entry name" value="Cro/C1-type_HTH"/>
</dbReference>
<dbReference type="PANTHER" id="PTHR43236">
    <property type="entry name" value="ANTITOXIN HIGA1"/>
    <property type="match status" value="1"/>
</dbReference>
<gene>
    <name evidence="3" type="ORF">I543_1168</name>
</gene>
<reference evidence="3 4" key="1">
    <citation type="submission" date="2013-12" db="EMBL/GenBank/DDBJ databases">
        <authorList>
            <person name="Madinger N."/>
            <person name="Lenaerts A."/>
            <person name="Ordway D."/>
            <person name="DeGroote M.A."/>
            <person name="Parker T."/>
            <person name="Sizemore C."/>
            <person name="Tallon L.J."/>
            <person name="Sadzewicz L.K."/>
            <person name="Sengamalay N."/>
            <person name="Fraser C.M."/>
            <person name="Hine E."/>
            <person name="Shefchek K.A."/>
            <person name="Das S.P."/>
            <person name="Tettelin H."/>
        </authorList>
    </citation>
    <scope>NUCLEOTIDE SEQUENCE [LARGE SCALE GENOMIC DNA]</scope>
    <source>
        <strain evidence="3 4">21</strain>
    </source>
</reference>
<evidence type="ECO:0000313" key="4">
    <source>
        <dbReference type="Proteomes" id="UP000020103"/>
    </source>
</evidence>
<feature type="domain" description="HTH cro/C1-type" evidence="2">
    <location>
        <begin position="18"/>
        <end position="72"/>
    </location>
</feature>
<protein>
    <submittedName>
        <fullName evidence="3">Helix-turn-helix family protein</fullName>
    </submittedName>
</protein>
<dbReference type="Pfam" id="PF01381">
    <property type="entry name" value="HTH_3"/>
    <property type="match status" value="1"/>
</dbReference>
<accession>A0A829Q324</accession>
<dbReference type="Gene3D" id="1.10.260.40">
    <property type="entry name" value="lambda repressor-like DNA-binding domains"/>
    <property type="match status" value="1"/>
</dbReference>
<sequence>MSTEDNEDFDQDALAVRLREVREYLGLSQQYVASATGIARTAVSEIERGNRKVDSLELRKFARLYRHPVSYFLGVDDEAFAVGAALGRVLVDLNSGDHDEVLRFAQFLQFQRGRGTRRRDPVVAGGQSGRVDRCRPSP</sequence>
<dbReference type="GO" id="GO:0003677">
    <property type="term" value="F:DNA binding"/>
    <property type="evidence" value="ECO:0007669"/>
    <property type="project" value="InterPro"/>
</dbReference>
<organism evidence="3 4">
    <name type="scientific">Mycobacteroides abscessus 21</name>
    <dbReference type="NCBI Taxonomy" id="1299324"/>
    <lineage>
        <taxon>Bacteria</taxon>
        <taxon>Bacillati</taxon>
        <taxon>Actinomycetota</taxon>
        <taxon>Actinomycetes</taxon>
        <taxon>Mycobacteriales</taxon>
        <taxon>Mycobacteriaceae</taxon>
        <taxon>Mycobacteroides</taxon>
        <taxon>Mycobacteroides abscessus</taxon>
    </lineage>
</organism>
<evidence type="ECO:0000313" key="3">
    <source>
        <dbReference type="EMBL" id="EUA46714.1"/>
    </source>
</evidence>
<dbReference type="AlphaFoldDB" id="A0A829Q324"/>
<dbReference type="InterPro" id="IPR010982">
    <property type="entry name" value="Lambda_DNA-bd_dom_sf"/>
</dbReference>
<dbReference type="Proteomes" id="UP000020103">
    <property type="component" value="Unassembled WGS sequence"/>
</dbReference>